<evidence type="ECO:0000313" key="2">
    <source>
        <dbReference type="EMBL" id="QBK84670.1"/>
    </source>
</evidence>
<proteinExistence type="predicted"/>
<name>A0A481YMT6_9VIRU</name>
<sequence>MIADTHNVDSTNAQEEAPGQLRSKGDIKEQNVEVKNRTFVMDTRRTNRINPNRIGDKVVKNFLSRKHLGNLCNVILTTMSLDARKLLDDIPIEVLADAITVNMMKPTDNLATRIDLRPDHKDDAWSYLSERLKNHFLHCNETIEKKDIISVTLQRFSNLSSSRNTQAWFPKNATRAYVFSLNYSFQLLIRNIFKNAHGQRIFLKKPFIKTVFSGKFPHIDLSQCSAYGVMKTKDKKGGVTYQRNDDILVCTIYTSTH</sequence>
<dbReference type="EMBL" id="MK500284">
    <property type="protein sequence ID" value="QBK84670.1"/>
    <property type="molecule type" value="Genomic_DNA"/>
</dbReference>
<evidence type="ECO:0000256" key="1">
    <source>
        <dbReference type="SAM" id="MobiDB-lite"/>
    </source>
</evidence>
<feature type="region of interest" description="Disordered" evidence="1">
    <location>
        <begin position="1"/>
        <end position="28"/>
    </location>
</feature>
<protein>
    <submittedName>
        <fullName evidence="2">Uncharacterized protein</fullName>
    </submittedName>
</protein>
<accession>A0A481YMT6</accession>
<organism evidence="2">
    <name type="scientific">Pithovirus LCDPAC01</name>
    <dbReference type="NCBI Taxonomy" id="2506600"/>
    <lineage>
        <taxon>Viruses</taxon>
        <taxon>Pithoviruses</taxon>
    </lineage>
</organism>
<reference evidence="2" key="1">
    <citation type="journal article" date="2019" name="MBio">
        <title>Virus Genomes from Deep Sea Sediments Expand the Ocean Megavirome and Support Independent Origins of Viral Gigantism.</title>
        <authorList>
            <person name="Backstrom D."/>
            <person name="Yutin N."/>
            <person name="Jorgensen S.L."/>
            <person name="Dharamshi J."/>
            <person name="Homa F."/>
            <person name="Zaremba-Niedwiedzka K."/>
            <person name="Spang A."/>
            <person name="Wolf Y.I."/>
            <person name="Koonin E.V."/>
            <person name="Ettema T.J."/>
        </authorList>
    </citation>
    <scope>NUCLEOTIDE SEQUENCE</scope>
</reference>
<gene>
    <name evidence="2" type="ORF">LCDPAC01_01510</name>
</gene>